<dbReference type="CDD" id="cd02440">
    <property type="entry name" value="AdoMet_MTases"/>
    <property type="match status" value="1"/>
</dbReference>
<accession>A0A1H3N0W2</accession>
<sequence>MNERLSLALAVEAVSLPEGRILLLRPPSDLHLEGLPGDPVAVQGFKPDHDALAARGLSVSPDLNGSHDAAVVFVARAKALTYDLIALACAQLPEGATIVVDGQKVDGVDSVLRHCRKFFDVGEVYSKAHGKTFSFPSSTAPHGWAAMPATKDGFVTRPGVFSADGIDAGSALLAEHLTGVSGRVCDLGAGWGYLSRAVLAQPDVTSCSLIEAEHDALDCARANIDDARATFHWEDATRWTGGAFDVVVSNPPFHTARKADPSLGRAFITAAARILTPQGRLLMVANRHLPYEETLNATFAEVRVLTDQGGFKVIEAKKPKRQRGRK</sequence>
<evidence type="ECO:0000256" key="5">
    <source>
        <dbReference type="ARBA" id="ARBA00022691"/>
    </source>
</evidence>
<dbReference type="Proteomes" id="UP000198914">
    <property type="component" value="Unassembled WGS sequence"/>
</dbReference>
<dbReference type="GO" id="GO:0008170">
    <property type="term" value="F:N-methyltransferase activity"/>
    <property type="evidence" value="ECO:0007669"/>
    <property type="project" value="UniProtKB-ARBA"/>
</dbReference>
<name>A0A1H3N0W2_9RHOB</name>
<reference evidence="8" key="1">
    <citation type="submission" date="2016-10" db="EMBL/GenBank/DDBJ databases">
        <authorList>
            <person name="Varghese N."/>
            <person name="Submissions S."/>
        </authorList>
    </citation>
    <scope>NUCLEOTIDE SEQUENCE [LARGE SCALE GENOMIC DNA]</scope>
    <source>
        <strain evidence="8">DSM 100420</strain>
    </source>
</reference>
<dbReference type="PANTHER" id="PTHR47816:SF4">
    <property type="entry name" value="RIBOSOMAL RNA SMALL SUBUNIT METHYLTRANSFERASE C"/>
    <property type="match status" value="1"/>
</dbReference>
<dbReference type="GO" id="GO:0032259">
    <property type="term" value="P:methylation"/>
    <property type="evidence" value="ECO:0007669"/>
    <property type="project" value="UniProtKB-KW"/>
</dbReference>
<dbReference type="PROSITE" id="PS00092">
    <property type="entry name" value="N6_MTASE"/>
    <property type="match status" value="1"/>
</dbReference>
<dbReference type="RefSeq" id="WP_092643637.1">
    <property type="nucleotide sequence ID" value="NZ_FNPX01000003.1"/>
</dbReference>
<dbReference type="STRING" id="1244108.SAMN05444004_103225"/>
<dbReference type="AlphaFoldDB" id="A0A1H3N0W2"/>
<keyword evidence="8" id="KW-1185">Reference proteome</keyword>
<organism evidence="7 8">
    <name type="scientific">Jannaschia faecimaris</name>
    <dbReference type="NCBI Taxonomy" id="1244108"/>
    <lineage>
        <taxon>Bacteria</taxon>
        <taxon>Pseudomonadati</taxon>
        <taxon>Pseudomonadota</taxon>
        <taxon>Alphaproteobacteria</taxon>
        <taxon>Rhodobacterales</taxon>
        <taxon>Roseobacteraceae</taxon>
        <taxon>Jannaschia</taxon>
    </lineage>
</organism>
<evidence type="ECO:0000259" key="6">
    <source>
        <dbReference type="Pfam" id="PF05175"/>
    </source>
</evidence>
<dbReference type="InterPro" id="IPR007848">
    <property type="entry name" value="Small_mtfrase_dom"/>
</dbReference>
<dbReference type="OrthoDB" id="9816072at2"/>
<dbReference type="EMBL" id="FNPX01000003">
    <property type="protein sequence ID" value="SDY82095.1"/>
    <property type="molecule type" value="Genomic_DNA"/>
</dbReference>
<evidence type="ECO:0000313" key="7">
    <source>
        <dbReference type="EMBL" id="SDY82095.1"/>
    </source>
</evidence>
<gene>
    <name evidence="7" type="ORF">SAMN05444004_103225</name>
</gene>
<keyword evidence="3 7" id="KW-0489">Methyltransferase</keyword>
<evidence type="ECO:0000313" key="8">
    <source>
        <dbReference type="Proteomes" id="UP000198914"/>
    </source>
</evidence>
<dbReference type="PANTHER" id="PTHR47816">
    <property type="entry name" value="RIBOSOMAL RNA SMALL SUBUNIT METHYLTRANSFERASE C"/>
    <property type="match status" value="1"/>
</dbReference>
<feature type="domain" description="Methyltransferase small" evidence="6">
    <location>
        <begin position="154"/>
        <end position="314"/>
    </location>
</feature>
<evidence type="ECO:0000256" key="4">
    <source>
        <dbReference type="ARBA" id="ARBA00022679"/>
    </source>
</evidence>
<keyword evidence="2" id="KW-0698">rRNA processing</keyword>
<dbReference type="InterPro" id="IPR002052">
    <property type="entry name" value="DNA_methylase_N6_adenine_CS"/>
</dbReference>
<dbReference type="GO" id="GO:0008757">
    <property type="term" value="F:S-adenosylmethionine-dependent methyltransferase activity"/>
    <property type="evidence" value="ECO:0007669"/>
    <property type="project" value="InterPro"/>
</dbReference>
<dbReference type="InterPro" id="IPR046977">
    <property type="entry name" value="RsmC/RlmG"/>
</dbReference>
<evidence type="ECO:0000256" key="3">
    <source>
        <dbReference type="ARBA" id="ARBA00022603"/>
    </source>
</evidence>
<evidence type="ECO:0000256" key="1">
    <source>
        <dbReference type="ARBA" id="ARBA00022490"/>
    </source>
</evidence>
<keyword evidence="1" id="KW-0963">Cytoplasm</keyword>
<dbReference type="Pfam" id="PF05175">
    <property type="entry name" value="MTS"/>
    <property type="match status" value="1"/>
</dbReference>
<proteinExistence type="predicted"/>
<dbReference type="GO" id="GO:0006364">
    <property type="term" value="P:rRNA processing"/>
    <property type="evidence" value="ECO:0007669"/>
    <property type="project" value="UniProtKB-KW"/>
</dbReference>
<dbReference type="SUPFAM" id="SSF53335">
    <property type="entry name" value="S-adenosyl-L-methionine-dependent methyltransferases"/>
    <property type="match status" value="1"/>
</dbReference>
<dbReference type="Gene3D" id="3.40.50.150">
    <property type="entry name" value="Vaccinia Virus protein VP39"/>
    <property type="match status" value="2"/>
</dbReference>
<dbReference type="InterPro" id="IPR029063">
    <property type="entry name" value="SAM-dependent_MTases_sf"/>
</dbReference>
<protein>
    <submittedName>
        <fullName evidence="7">16S rRNA m(2)G 1207 methyltransferase</fullName>
    </submittedName>
</protein>
<keyword evidence="4 7" id="KW-0808">Transferase</keyword>
<keyword evidence="5" id="KW-0949">S-adenosyl-L-methionine</keyword>
<evidence type="ECO:0000256" key="2">
    <source>
        <dbReference type="ARBA" id="ARBA00022552"/>
    </source>
</evidence>
<dbReference type="GO" id="GO:0003676">
    <property type="term" value="F:nucleic acid binding"/>
    <property type="evidence" value="ECO:0007669"/>
    <property type="project" value="InterPro"/>
</dbReference>